<feature type="region of interest" description="Disordered" evidence="2">
    <location>
        <begin position="17"/>
        <end position="71"/>
    </location>
</feature>
<feature type="compositionally biased region" description="Polar residues" evidence="2">
    <location>
        <begin position="405"/>
        <end position="416"/>
    </location>
</feature>
<feature type="compositionally biased region" description="Low complexity" evidence="2">
    <location>
        <begin position="22"/>
        <end position="45"/>
    </location>
</feature>
<dbReference type="PROSITE" id="PS00028">
    <property type="entry name" value="ZINC_FINGER_C2H2_1"/>
    <property type="match status" value="2"/>
</dbReference>
<evidence type="ECO:0000313" key="4">
    <source>
        <dbReference type="EMBL" id="ODM99033.1"/>
    </source>
</evidence>
<gene>
    <name evidence="4" type="ORF">Ocin01_07635</name>
</gene>
<keyword evidence="1" id="KW-0863">Zinc-finger</keyword>
<comment type="caution">
    <text evidence="4">The sequence shown here is derived from an EMBL/GenBank/DDBJ whole genome shotgun (WGS) entry which is preliminary data.</text>
</comment>
<dbReference type="AlphaFoldDB" id="A0A1D2N166"/>
<dbReference type="PROSITE" id="PS50157">
    <property type="entry name" value="ZINC_FINGER_C2H2_2"/>
    <property type="match status" value="1"/>
</dbReference>
<dbReference type="InterPro" id="IPR036236">
    <property type="entry name" value="Znf_C2H2_sf"/>
</dbReference>
<dbReference type="GO" id="GO:0008270">
    <property type="term" value="F:zinc ion binding"/>
    <property type="evidence" value="ECO:0007669"/>
    <property type="project" value="UniProtKB-KW"/>
</dbReference>
<keyword evidence="5" id="KW-1185">Reference proteome</keyword>
<reference evidence="4 5" key="1">
    <citation type="journal article" date="2016" name="Genome Biol. Evol.">
        <title>Gene Family Evolution Reflects Adaptation to Soil Environmental Stressors in the Genome of the Collembolan Orchesella cincta.</title>
        <authorList>
            <person name="Faddeeva-Vakhrusheva A."/>
            <person name="Derks M.F."/>
            <person name="Anvar S.Y."/>
            <person name="Agamennone V."/>
            <person name="Suring W."/>
            <person name="Smit S."/>
            <person name="van Straalen N.M."/>
            <person name="Roelofs D."/>
        </authorList>
    </citation>
    <scope>NUCLEOTIDE SEQUENCE [LARGE SCALE GENOMIC DNA]</scope>
    <source>
        <tissue evidence="4">Mixed pool</tissue>
    </source>
</reference>
<evidence type="ECO:0000259" key="3">
    <source>
        <dbReference type="PROSITE" id="PS50157"/>
    </source>
</evidence>
<dbReference type="SUPFAM" id="SSF57667">
    <property type="entry name" value="beta-beta-alpha zinc fingers"/>
    <property type="match status" value="1"/>
</dbReference>
<feature type="region of interest" description="Disordered" evidence="2">
    <location>
        <begin position="372"/>
        <end position="431"/>
    </location>
</feature>
<evidence type="ECO:0000256" key="2">
    <source>
        <dbReference type="SAM" id="MobiDB-lite"/>
    </source>
</evidence>
<feature type="domain" description="C2H2-type" evidence="3">
    <location>
        <begin position="438"/>
        <end position="466"/>
    </location>
</feature>
<feature type="compositionally biased region" description="Polar residues" evidence="2">
    <location>
        <begin position="293"/>
        <end position="307"/>
    </location>
</feature>
<feature type="region of interest" description="Disordered" evidence="2">
    <location>
        <begin position="291"/>
        <end position="321"/>
    </location>
</feature>
<dbReference type="Gene3D" id="3.30.160.60">
    <property type="entry name" value="Classic Zinc Finger"/>
    <property type="match status" value="1"/>
</dbReference>
<keyword evidence="1" id="KW-0479">Metal-binding</keyword>
<accession>A0A1D2N166</accession>
<sequence>MTRHLLSEYLAQQRDLRLRKAASSTPTATQTSTETPSTSQTSTGTNEVSQPPAIRADFQPPVTSSQTEDDEVQVLSIIPKTRNPKRHSKVVVLTSKVNRLERVNGELVDLLDSYKENVQDLLKAANSSGVQTGGVVNPPNTQVEVPTAAAVTACSSSSEIPTTMIETEKLESMESEMSTLRARCDYLENVNGELFGVLAPVPAPVVPDETAVQHRGETETALNTVFQEIEVLKGDVNCLKARDITVPNQMEELLENETDHLLEPMDVDNIEAGITLDGVSNLEEQELGGATGESLNVAPNITSTTSKSQREASEDVNMSQNPEIITVEALEDALEEDELPNIDKYQAVEQKEATWDEDREFQCPEIDHLLDATHSGNQNQPEADETHNLETETEPQAAAVPPQHTLRSQNRPSTMESGEAEKAQSQVVRTSGNNPNRFNCSICDKRYANAWNLKRHQIKEHKDSFSRQLESQKDTAKVQPQKKRKVEDRTPSPCRCPGCASRHKELKQLACCCTNCGQYFDSWAKFKQHQEKEHRVKEQN</sequence>
<feature type="region of interest" description="Disordered" evidence="2">
    <location>
        <begin position="462"/>
        <end position="490"/>
    </location>
</feature>
<dbReference type="SMART" id="SM00355">
    <property type="entry name" value="ZnF_C2H2"/>
    <property type="match status" value="2"/>
</dbReference>
<dbReference type="InterPro" id="IPR013087">
    <property type="entry name" value="Znf_C2H2_type"/>
</dbReference>
<name>A0A1D2N166_ORCCI</name>
<organism evidence="4 5">
    <name type="scientific">Orchesella cincta</name>
    <name type="common">Springtail</name>
    <name type="synonym">Podura cincta</name>
    <dbReference type="NCBI Taxonomy" id="48709"/>
    <lineage>
        <taxon>Eukaryota</taxon>
        <taxon>Metazoa</taxon>
        <taxon>Ecdysozoa</taxon>
        <taxon>Arthropoda</taxon>
        <taxon>Hexapoda</taxon>
        <taxon>Collembola</taxon>
        <taxon>Entomobryomorpha</taxon>
        <taxon>Entomobryoidea</taxon>
        <taxon>Orchesellidae</taxon>
        <taxon>Orchesellinae</taxon>
        <taxon>Orchesella</taxon>
    </lineage>
</organism>
<dbReference type="EMBL" id="LJIJ01000303">
    <property type="protein sequence ID" value="ODM99033.1"/>
    <property type="molecule type" value="Genomic_DNA"/>
</dbReference>
<proteinExistence type="predicted"/>
<feature type="compositionally biased region" description="Basic and acidic residues" evidence="2">
    <location>
        <begin position="462"/>
        <end position="476"/>
    </location>
</feature>
<protein>
    <submittedName>
        <fullName evidence="4">Putative zinc finger protein</fullName>
    </submittedName>
</protein>
<keyword evidence="1" id="KW-0862">Zinc</keyword>
<evidence type="ECO:0000313" key="5">
    <source>
        <dbReference type="Proteomes" id="UP000094527"/>
    </source>
</evidence>
<evidence type="ECO:0000256" key="1">
    <source>
        <dbReference type="PROSITE-ProRule" id="PRU00042"/>
    </source>
</evidence>
<dbReference type="Proteomes" id="UP000094527">
    <property type="component" value="Unassembled WGS sequence"/>
</dbReference>